<dbReference type="GO" id="GO:0016491">
    <property type="term" value="F:oxidoreductase activity"/>
    <property type="evidence" value="ECO:0007669"/>
    <property type="project" value="UniProtKB-KW"/>
</dbReference>
<dbReference type="InterPro" id="IPR036812">
    <property type="entry name" value="NAD(P)_OxRdtase_dom_sf"/>
</dbReference>
<protein>
    <submittedName>
        <fullName evidence="3">Aldo/keto reductase</fullName>
    </submittedName>
</protein>
<evidence type="ECO:0000259" key="2">
    <source>
        <dbReference type="Pfam" id="PF00248"/>
    </source>
</evidence>
<dbReference type="Proteomes" id="UP000308652">
    <property type="component" value="Unassembled WGS sequence"/>
</dbReference>
<dbReference type="Pfam" id="PF00248">
    <property type="entry name" value="Aldo_ket_red"/>
    <property type="match status" value="1"/>
</dbReference>
<organism evidence="3 4">
    <name type="scientific">Crucibulum laeve</name>
    <dbReference type="NCBI Taxonomy" id="68775"/>
    <lineage>
        <taxon>Eukaryota</taxon>
        <taxon>Fungi</taxon>
        <taxon>Dikarya</taxon>
        <taxon>Basidiomycota</taxon>
        <taxon>Agaricomycotina</taxon>
        <taxon>Agaricomycetes</taxon>
        <taxon>Agaricomycetidae</taxon>
        <taxon>Agaricales</taxon>
        <taxon>Agaricineae</taxon>
        <taxon>Nidulariaceae</taxon>
        <taxon>Crucibulum</taxon>
    </lineage>
</organism>
<dbReference type="InterPro" id="IPR023210">
    <property type="entry name" value="NADP_OxRdtase_dom"/>
</dbReference>
<reference evidence="3 4" key="1">
    <citation type="journal article" date="2019" name="Nat. Ecol. Evol.">
        <title>Megaphylogeny resolves global patterns of mushroom evolution.</title>
        <authorList>
            <person name="Varga T."/>
            <person name="Krizsan K."/>
            <person name="Foldi C."/>
            <person name="Dima B."/>
            <person name="Sanchez-Garcia M."/>
            <person name="Sanchez-Ramirez S."/>
            <person name="Szollosi G.J."/>
            <person name="Szarkandi J.G."/>
            <person name="Papp V."/>
            <person name="Albert L."/>
            <person name="Andreopoulos W."/>
            <person name="Angelini C."/>
            <person name="Antonin V."/>
            <person name="Barry K.W."/>
            <person name="Bougher N.L."/>
            <person name="Buchanan P."/>
            <person name="Buyck B."/>
            <person name="Bense V."/>
            <person name="Catcheside P."/>
            <person name="Chovatia M."/>
            <person name="Cooper J."/>
            <person name="Damon W."/>
            <person name="Desjardin D."/>
            <person name="Finy P."/>
            <person name="Geml J."/>
            <person name="Haridas S."/>
            <person name="Hughes K."/>
            <person name="Justo A."/>
            <person name="Karasinski D."/>
            <person name="Kautmanova I."/>
            <person name="Kiss B."/>
            <person name="Kocsube S."/>
            <person name="Kotiranta H."/>
            <person name="LaButti K.M."/>
            <person name="Lechner B.E."/>
            <person name="Liimatainen K."/>
            <person name="Lipzen A."/>
            <person name="Lukacs Z."/>
            <person name="Mihaltcheva S."/>
            <person name="Morgado L.N."/>
            <person name="Niskanen T."/>
            <person name="Noordeloos M.E."/>
            <person name="Ohm R.A."/>
            <person name="Ortiz-Santana B."/>
            <person name="Ovrebo C."/>
            <person name="Racz N."/>
            <person name="Riley R."/>
            <person name="Savchenko A."/>
            <person name="Shiryaev A."/>
            <person name="Soop K."/>
            <person name="Spirin V."/>
            <person name="Szebenyi C."/>
            <person name="Tomsovsky M."/>
            <person name="Tulloss R.E."/>
            <person name="Uehling J."/>
            <person name="Grigoriev I.V."/>
            <person name="Vagvolgyi C."/>
            <person name="Papp T."/>
            <person name="Martin F.M."/>
            <person name="Miettinen O."/>
            <person name="Hibbett D.S."/>
            <person name="Nagy L.G."/>
        </authorList>
    </citation>
    <scope>NUCLEOTIDE SEQUENCE [LARGE SCALE GENOMIC DNA]</scope>
    <source>
        <strain evidence="3 4">CBS 166.37</strain>
    </source>
</reference>
<keyword evidence="1" id="KW-0560">Oxidoreductase</keyword>
<proteinExistence type="predicted"/>
<dbReference type="CDD" id="cd19075">
    <property type="entry name" value="AKR_AKR7A1-5"/>
    <property type="match status" value="1"/>
</dbReference>
<evidence type="ECO:0000313" key="4">
    <source>
        <dbReference type="Proteomes" id="UP000308652"/>
    </source>
</evidence>
<keyword evidence="4" id="KW-1185">Reference proteome</keyword>
<dbReference type="PRINTS" id="PR00069">
    <property type="entry name" value="ALDKETRDTASE"/>
</dbReference>
<dbReference type="SUPFAM" id="SSF51430">
    <property type="entry name" value="NAD(P)-linked oxidoreductase"/>
    <property type="match status" value="1"/>
</dbReference>
<accession>A0A5C3LHQ3</accession>
<dbReference type="PANTHER" id="PTHR43364:SF4">
    <property type="entry name" value="NAD(P)-LINKED OXIDOREDUCTASE SUPERFAMILY PROTEIN"/>
    <property type="match status" value="1"/>
</dbReference>
<name>A0A5C3LHQ3_9AGAR</name>
<dbReference type="PANTHER" id="PTHR43364">
    <property type="entry name" value="NADH-SPECIFIC METHYLGLYOXAL REDUCTASE-RELATED"/>
    <property type="match status" value="1"/>
</dbReference>
<feature type="domain" description="NADP-dependent oxidoreductase" evidence="2">
    <location>
        <begin position="12"/>
        <end position="326"/>
    </location>
</feature>
<evidence type="ECO:0000256" key="1">
    <source>
        <dbReference type="ARBA" id="ARBA00023002"/>
    </source>
</evidence>
<dbReference type="EMBL" id="ML213679">
    <property type="protein sequence ID" value="TFK32310.1"/>
    <property type="molecule type" value="Genomic_DNA"/>
</dbReference>
<sequence length="338" mass="38344">MSSITQKSALNVVMGSMTFGEEGQDGARIHDLKEVKDILEVFRSHGHTEIDSARVYSGGTSEEYLGQLAEYLKENGFKIETKLYPTKAKGDQDGISHTPESLRKHLLRSLDALKLTTLDIWYLHGPDRTVPYEVTLKAVNELYHEGYFKQFGISNYAAWEVAEMVGICKANGYIQPTVYQGVYHALHRAVEPELFPCLQKFGISFYEFSPLGGGLFTGRYNSLDDKPEPGSRYDPDRVQGKSYRSRYWKEPHFQALKTISNLAEKHNLTLAEIALRWVSHHSLLRREHGDAILIGASRLSHIKQNLLDLEKGPLPAEVVSALDEAWLTVEPYSIRYFH</sequence>
<dbReference type="Gene3D" id="3.20.20.100">
    <property type="entry name" value="NADP-dependent oxidoreductase domain"/>
    <property type="match status" value="1"/>
</dbReference>
<evidence type="ECO:0000313" key="3">
    <source>
        <dbReference type="EMBL" id="TFK32310.1"/>
    </source>
</evidence>
<dbReference type="STRING" id="68775.A0A5C3LHQ3"/>
<dbReference type="OrthoDB" id="2310150at2759"/>
<dbReference type="InterPro" id="IPR050523">
    <property type="entry name" value="AKR_Detox_Biosynth"/>
</dbReference>
<dbReference type="AlphaFoldDB" id="A0A5C3LHQ3"/>
<gene>
    <name evidence="3" type="ORF">BDQ12DRAFT_692700</name>
</gene>
<dbReference type="InterPro" id="IPR020471">
    <property type="entry name" value="AKR"/>
</dbReference>